<protein>
    <submittedName>
        <fullName evidence="1">DUF6196 family protein</fullName>
    </submittedName>
</protein>
<dbReference type="EMBL" id="JBHUHF010000001">
    <property type="protein sequence ID" value="MFD2024572.1"/>
    <property type="molecule type" value="Genomic_DNA"/>
</dbReference>
<gene>
    <name evidence="1" type="ORF">ACFSL2_03520</name>
</gene>
<dbReference type="InterPro" id="IPR045674">
    <property type="entry name" value="DUF6196"/>
</dbReference>
<keyword evidence="2" id="KW-1185">Reference proteome</keyword>
<sequence length="162" mass="17807">MVSISSETAEQIEQRLVQVISEAELVVHDGSWWFEESEHPPVLTPQVLAVVRDEDVWSSLVPARDDAQAGGPAEPERFGLFSFHFPHAADNSGFVGWLASHLKQELGTGVFVVCGSNTARGGIFDYWGCPVSLLDDAVAVVERLRSGTFRRPPNRPRPTVQP</sequence>
<evidence type="ECO:0000313" key="2">
    <source>
        <dbReference type="Proteomes" id="UP001597338"/>
    </source>
</evidence>
<proteinExistence type="predicted"/>
<accession>A0ABW4V557</accession>
<dbReference type="Pfam" id="PF19696">
    <property type="entry name" value="DUF6196"/>
    <property type="match status" value="1"/>
</dbReference>
<dbReference type="RefSeq" id="WP_377196510.1">
    <property type="nucleotide sequence ID" value="NZ_JBHUHF010000001.1"/>
</dbReference>
<dbReference type="Proteomes" id="UP001597338">
    <property type="component" value="Unassembled WGS sequence"/>
</dbReference>
<reference evidence="2" key="1">
    <citation type="journal article" date="2019" name="Int. J. Syst. Evol. Microbiol.">
        <title>The Global Catalogue of Microorganisms (GCM) 10K type strain sequencing project: providing services to taxonomists for standard genome sequencing and annotation.</title>
        <authorList>
            <consortium name="The Broad Institute Genomics Platform"/>
            <consortium name="The Broad Institute Genome Sequencing Center for Infectious Disease"/>
            <person name="Wu L."/>
            <person name="Ma J."/>
        </authorList>
    </citation>
    <scope>NUCLEOTIDE SEQUENCE [LARGE SCALE GENOMIC DNA]</scope>
    <source>
        <strain evidence="2">CCM 7043</strain>
    </source>
</reference>
<name>A0ABW4V557_9MICO</name>
<comment type="caution">
    <text evidence="1">The sequence shown here is derived from an EMBL/GenBank/DDBJ whole genome shotgun (WGS) entry which is preliminary data.</text>
</comment>
<organism evidence="1 2">
    <name type="scientific">Promicromonospora aerolata</name>
    <dbReference type="NCBI Taxonomy" id="195749"/>
    <lineage>
        <taxon>Bacteria</taxon>
        <taxon>Bacillati</taxon>
        <taxon>Actinomycetota</taxon>
        <taxon>Actinomycetes</taxon>
        <taxon>Micrococcales</taxon>
        <taxon>Promicromonosporaceae</taxon>
        <taxon>Promicromonospora</taxon>
    </lineage>
</organism>
<evidence type="ECO:0000313" key="1">
    <source>
        <dbReference type="EMBL" id="MFD2024572.1"/>
    </source>
</evidence>